<dbReference type="PANTHER" id="PTHR43547">
    <property type="entry name" value="TWO-COMPONENT HISTIDINE KINASE"/>
    <property type="match status" value="1"/>
</dbReference>
<dbReference type="InterPro" id="IPR036890">
    <property type="entry name" value="HATPase_C_sf"/>
</dbReference>
<comment type="catalytic activity">
    <reaction evidence="1">
        <text>ATP + protein L-histidine = ADP + protein N-phospho-L-histidine.</text>
        <dbReference type="EC" id="2.7.13.3"/>
    </reaction>
</comment>
<dbReference type="CDD" id="cd16922">
    <property type="entry name" value="HATPase_EvgS-ArcB-TorS-like"/>
    <property type="match status" value="1"/>
</dbReference>
<comment type="caution">
    <text evidence="12">The sequence shown here is derived from an EMBL/GenBank/DDBJ whole genome shotgun (WGS) entry which is preliminary data.</text>
</comment>
<gene>
    <name evidence="12" type="ORF">ACFS25_11645</name>
</gene>
<keyword evidence="5" id="KW-0804">Transcription</keyword>
<protein>
    <recommendedName>
        <fullName evidence="2">histidine kinase</fullName>
        <ecNumber evidence="2">2.7.13.3</ecNumber>
    </recommendedName>
</protein>
<dbReference type="CDD" id="cd17574">
    <property type="entry name" value="REC_OmpR"/>
    <property type="match status" value="1"/>
</dbReference>
<evidence type="ECO:0000256" key="5">
    <source>
        <dbReference type="ARBA" id="ARBA00023163"/>
    </source>
</evidence>
<dbReference type="InterPro" id="IPR036097">
    <property type="entry name" value="HisK_dim/P_sf"/>
</dbReference>
<evidence type="ECO:0000256" key="1">
    <source>
        <dbReference type="ARBA" id="ARBA00000085"/>
    </source>
</evidence>
<dbReference type="InterPro" id="IPR003661">
    <property type="entry name" value="HisK_dim/P_dom"/>
</dbReference>
<dbReference type="Pfam" id="PF00512">
    <property type="entry name" value="HisKA"/>
    <property type="match status" value="1"/>
</dbReference>
<evidence type="ECO:0000256" key="6">
    <source>
        <dbReference type="PROSITE-ProRule" id="PRU00169"/>
    </source>
</evidence>
<proteinExistence type="predicted"/>
<dbReference type="CDD" id="cd00082">
    <property type="entry name" value="HisKA"/>
    <property type="match status" value="1"/>
</dbReference>
<dbReference type="InterPro" id="IPR015943">
    <property type="entry name" value="WD40/YVTN_repeat-like_dom_sf"/>
</dbReference>
<organism evidence="12 13">
    <name type="scientific">Spirosoma flavum</name>
    <dbReference type="NCBI Taxonomy" id="2048557"/>
    <lineage>
        <taxon>Bacteria</taxon>
        <taxon>Pseudomonadati</taxon>
        <taxon>Bacteroidota</taxon>
        <taxon>Cytophagia</taxon>
        <taxon>Cytophagales</taxon>
        <taxon>Cytophagaceae</taxon>
        <taxon>Spirosoma</taxon>
    </lineage>
</organism>
<evidence type="ECO:0000259" key="9">
    <source>
        <dbReference type="PROSITE" id="PS01124"/>
    </source>
</evidence>
<dbReference type="SMART" id="SM00448">
    <property type="entry name" value="REC"/>
    <property type="match status" value="1"/>
</dbReference>
<name>A0ABW6AIU9_9BACT</name>
<feature type="chain" id="PRO_5047306176" description="histidine kinase" evidence="8">
    <location>
        <begin position="26"/>
        <end position="1344"/>
    </location>
</feature>
<dbReference type="Pfam" id="PF07494">
    <property type="entry name" value="Reg_prop"/>
    <property type="match status" value="2"/>
</dbReference>
<evidence type="ECO:0000256" key="4">
    <source>
        <dbReference type="ARBA" id="ARBA00023015"/>
    </source>
</evidence>
<dbReference type="Gene3D" id="2.60.40.10">
    <property type="entry name" value="Immunoglobulins"/>
    <property type="match status" value="1"/>
</dbReference>
<dbReference type="Gene3D" id="1.10.10.60">
    <property type="entry name" value="Homeodomain-like"/>
    <property type="match status" value="1"/>
</dbReference>
<dbReference type="Gene3D" id="2.130.10.10">
    <property type="entry name" value="YVTN repeat-like/Quinoprotein amine dehydrogenase"/>
    <property type="match status" value="2"/>
</dbReference>
<dbReference type="GO" id="GO:0005524">
    <property type="term" value="F:ATP binding"/>
    <property type="evidence" value="ECO:0007669"/>
    <property type="project" value="UniProtKB-KW"/>
</dbReference>
<dbReference type="InterPro" id="IPR001789">
    <property type="entry name" value="Sig_transdc_resp-reg_receiver"/>
</dbReference>
<feature type="modified residue" description="4-aspartylphosphate" evidence="6">
    <location>
        <position position="1139"/>
    </location>
</feature>
<keyword evidence="7" id="KW-0472">Membrane</keyword>
<dbReference type="Gene3D" id="1.10.287.130">
    <property type="match status" value="1"/>
</dbReference>
<evidence type="ECO:0000259" key="10">
    <source>
        <dbReference type="PROSITE" id="PS50109"/>
    </source>
</evidence>
<evidence type="ECO:0000256" key="7">
    <source>
        <dbReference type="SAM" id="Phobius"/>
    </source>
</evidence>
<keyword evidence="7" id="KW-0812">Transmembrane</keyword>
<evidence type="ECO:0000256" key="8">
    <source>
        <dbReference type="SAM" id="SignalP"/>
    </source>
</evidence>
<dbReference type="EC" id="2.7.13.3" evidence="2"/>
<feature type="domain" description="Response regulatory" evidence="11">
    <location>
        <begin position="1091"/>
        <end position="1206"/>
    </location>
</feature>
<dbReference type="RefSeq" id="WP_381500284.1">
    <property type="nucleotide sequence ID" value="NZ_JBHUOM010000002.1"/>
</dbReference>
<feature type="domain" description="Histidine kinase" evidence="10">
    <location>
        <begin position="828"/>
        <end position="1055"/>
    </location>
</feature>
<dbReference type="SUPFAM" id="SSF63829">
    <property type="entry name" value="Calcium-dependent phosphotriesterase"/>
    <property type="match status" value="2"/>
</dbReference>
<dbReference type="Pfam" id="PF07495">
    <property type="entry name" value="Y_Y_Y"/>
    <property type="match status" value="1"/>
</dbReference>
<dbReference type="InterPro" id="IPR011006">
    <property type="entry name" value="CheY-like_superfamily"/>
</dbReference>
<keyword evidence="3 6" id="KW-0597">Phosphoprotein</keyword>
<dbReference type="SUPFAM" id="SSF52172">
    <property type="entry name" value="CheY-like"/>
    <property type="match status" value="1"/>
</dbReference>
<dbReference type="Pfam" id="PF12833">
    <property type="entry name" value="HTH_18"/>
    <property type="match status" value="1"/>
</dbReference>
<dbReference type="PROSITE" id="PS01124">
    <property type="entry name" value="HTH_ARAC_FAMILY_2"/>
    <property type="match status" value="1"/>
</dbReference>
<dbReference type="PROSITE" id="PS50110">
    <property type="entry name" value="RESPONSE_REGULATORY"/>
    <property type="match status" value="1"/>
</dbReference>
<dbReference type="SMART" id="SM00387">
    <property type="entry name" value="HATPase_c"/>
    <property type="match status" value="1"/>
</dbReference>
<evidence type="ECO:0000313" key="13">
    <source>
        <dbReference type="Proteomes" id="UP001597512"/>
    </source>
</evidence>
<dbReference type="PANTHER" id="PTHR43547:SF2">
    <property type="entry name" value="HYBRID SIGNAL TRANSDUCTION HISTIDINE KINASE C"/>
    <property type="match status" value="1"/>
</dbReference>
<evidence type="ECO:0000313" key="12">
    <source>
        <dbReference type="EMBL" id="MFD2934437.1"/>
    </source>
</evidence>
<keyword evidence="12" id="KW-0067">ATP-binding</keyword>
<dbReference type="InterPro" id="IPR005467">
    <property type="entry name" value="His_kinase_dom"/>
</dbReference>
<dbReference type="SUPFAM" id="SSF47384">
    <property type="entry name" value="Homodimeric domain of signal transducing histidine kinase"/>
    <property type="match status" value="1"/>
</dbReference>
<feature type="signal peptide" evidence="8">
    <location>
        <begin position="1"/>
        <end position="25"/>
    </location>
</feature>
<keyword evidence="13" id="KW-1185">Reference proteome</keyword>
<evidence type="ECO:0000259" key="11">
    <source>
        <dbReference type="PROSITE" id="PS50110"/>
    </source>
</evidence>
<accession>A0ABW6AIU9</accession>
<reference evidence="13" key="1">
    <citation type="journal article" date="2019" name="Int. J. Syst. Evol. Microbiol.">
        <title>The Global Catalogue of Microorganisms (GCM) 10K type strain sequencing project: providing services to taxonomists for standard genome sequencing and annotation.</title>
        <authorList>
            <consortium name="The Broad Institute Genomics Platform"/>
            <consortium name="The Broad Institute Genome Sequencing Center for Infectious Disease"/>
            <person name="Wu L."/>
            <person name="Ma J."/>
        </authorList>
    </citation>
    <scope>NUCLEOTIDE SEQUENCE [LARGE SCALE GENOMIC DNA]</scope>
    <source>
        <strain evidence="13">KCTC 52490</strain>
    </source>
</reference>
<dbReference type="InterPro" id="IPR011123">
    <property type="entry name" value="Y_Y_Y"/>
</dbReference>
<evidence type="ECO:0000256" key="2">
    <source>
        <dbReference type="ARBA" id="ARBA00012438"/>
    </source>
</evidence>
<dbReference type="Pfam" id="PF00072">
    <property type="entry name" value="Response_reg"/>
    <property type="match status" value="1"/>
</dbReference>
<dbReference type="Gene3D" id="3.30.565.10">
    <property type="entry name" value="Histidine kinase-like ATPase, C-terminal domain"/>
    <property type="match status" value="1"/>
</dbReference>
<dbReference type="InterPro" id="IPR018060">
    <property type="entry name" value="HTH_AraC"/>
</dbReference>
<dbReference type="Proteomes" id="UP001597512">
    <property type="component" value="Unassembled WGS sequence"/>
</dbReference>
<keyword evidence="7" id="KW-1133">Transmembrane helix</keyword>
<dbReference type="SUPFAM" id="SSF46689">
    <property type="entry name" value="Homeodomain-like"/>
    <property type="match status" value="1"/>
</dbReference>
<dbReference type="SMART" id="SM00342">
    <property type="entry name" value="HTH_ARAC"/>
    <property type="match status" value="1"/>
</dbReference>
<sequence>MHRLGYWVFCCLIVCLLGSSRQAEAAPEPEYLTVRNGLPQGFVKSLIQDQRGFIWLATRDGLCRYDGVHFRIYTHDPQQASSLSFSSIYEIKADEGDKLWVRTENNNIDCFDPVTEKAKRVSNSPAFRRALGRDQLVGIQPDHDGNVWVATQTNGFFRLNANGTISHRHWAMQSDTVQRIIHALLLDRYNHVWLAARDGLFRFDPVSGQFFGFRIAQGLPQNEVYGLHERVTGELMLGFPGQFALFEPANGRVRQVITVPGSAANVPLFTKDYRGVDYINQSRYSNKTGLVSLLSDPVDRDGTTVTTYQPAKLSRFSAVSLLIDRTNVLWIGLNGDGVIKYDLNKRPFQTWPYSQNFQTDWLTQQFGVPINAIPTVIRQQSSASMQYQFDRHKNLWITTPQTVPYRYNTFRQTFDPVQPKGIEARWLPNGEFRLTALSTGAQGELWGLLGPHNQAVVRHNPDKETFTAFPLPLPINHPYEIMAMVVDGGRVYMATRNHGLLRADLSLKRLIRWHSGGNDAKTLPGDALLCLAQDPLQYNFLWIGTFGEGLCRLDKMTGKIQRFTVGQGLSNNVIYAIRTDGNGHLWLSTNRGLCRFDTRTFEARNYMADDGLPGEEFKQFHDVALPDGRLIFGGTGGYTTFDPRRVSEDPVKPTVAITALRINNQLVNATTPESPIQRDINETAEIDLNHKQNFLSIDFAALEFNQSHKNQYRYKLIGLDKEWVYSGNQATATYTNLPPNTYTFVVNASNTSSVWSPYTHALRIVIQPPLWATWWAYTGYALLLLGALLLYLRVRINRIHLRSRMELREQESIQLKHLDEIKSRFFANITHEFRTPLTLILTPLEQVLNDSTDSPYHGRLSLIYRNANRLLRLINELLDLAKLDAGNLTITPTPADLPDFIKRTVVVFMEEAQRKHIQLKQTYYFNQSFYWFDSDKIEKILTNLLSNALKFTDEYGMITLSTYVAPIDPAVAPSTNTDLIRLTVHNTGAGIPAHQVPHIFNRFYQADPLTERSVGGSGIGLALVKELVEMMQGTISVKSDPTMGTTFTVELPCRQARADLVSDTADNSLSPLPVYNQFAVNKSLADEKAPYILLVEDDDDIADFIVTTLNTEWRVQRANNGKTGVELAITNGPDLIISDVLMPKLNGYELCRQLKSNPITSHIPILLLTAKVSAESRIEGLTAGADDYLAKPFQVDELLGRVRNRLVHQQQVRQYYRTQLLREGYLPLASRAPEDDFMNRLYSLLETHLDDSTFGVEPLANAIGMSRMHLNRKVKAMTGLPPNELIRAVRLKRAAELLLTGASISEVADRVGFDTAAYFSKVFKDYYHLTPSEYVEQHRQELIK</sequence>
<evidence type="ECO:0000256" key="3">
    <source>
        <dbReference type="ARBA" id="ARBA00022553"/>
    </source>
</evidence>
<keyword evidence="12" id="KW-0547">Nucleotide-binding</keyword>
<dbReference type="PRINTS" id="PR00344">
    <property type="entry name" value="BCTRLSENSOR"/>
</dbReference>
<dbReference type="InterPro" id="IPR009057">
    <property type="entry name" value="Homeodomain-like_sf"/>
</dbReference>
<feature type="transmembrane region" description="Helical" evidence="7">
    <location>
        <begin position="774"/>
        <end position="794"/>
    </location>
</feature>
<dbReference type="Pfam" id="PF02518">
    <property type="entry name" value="HATPase_c"/>
    <property type="match status" value="1"/>
</dbReference>
<dbReference type="PROSITE" id="PS50109">
    <property type="entry name" value="HIS_KIN"/>
    <property type="match status" value="1"/>
</dbReference>
<dbReference type="InterPro" id="IPR011110">
    <property type="entry name" value="Reg_prop"/>
</dbReference>
<dbReference type="InterPro" id="IPR003594">
    <property type="entry name" value="HATPase_dom"/>
</dbReference>
<dbReference type="InterPro" id="IPR013783">
    <property type="entry name" value="Ig-like_fold"/>
</dbReference>
<feature type="domain" description="HTH araC/xylS-type" evidence="9">
    <location>
        <begin position="1239"/>
        <end position="1337"/>
    </location>
</feature>
<keyword evidence="8" id="KW-0732">Signal</keyword>
<dbReference type="SUPFAM" id="SSF55874">
    <property type="entry name" value="ATPase domain of HSP90 chaperone/DNA topoisomerase II/histidine kinase"/>
    <property type="match status" value="1"/>
</dbReference>
<dbReference type="InterPro" id="IPR004358">
    <property type="entry name" value="Sig_transdc_His_kin-like_C"/>
</dbReference>
<dbReference type="Gene3D" id="3.40.50.2300">
    <property type="match status" value="1"/>
</dbReference>
<keyword evidence="4" id="KW-0805">Transcription regulation</keyword>
<dbReference type="SMART" id="SM00388">
    <property type="entry name" value="HisKA"/>
    <property type="match status" value="1"/>
</dbReference>
<dbReference type="EMBL" id="JBHUOM010000002">
    <property type="protein sequence ID" value="MFD2934437.1"/>
    <property type="molecule type" value="Genomic_DNA"/>
</dbReference>